<dbReference type="Proteomes" id="UP000812440">
    <property type="component" value="Chromosome 6"/>
</dbReference>
<comment type="caution">
    <text evidence="1">The sequence shown here is derived from an EMBL/GenBank/DDBJ whole genome shotgun (WGS) entry which is preliminary data.</text>
</comment>
<gene>
    <name evidence="1" type="ORF">GDO86_010945</name>
</gene>
<accession>A0A8T2JEA7</accession>
<evidence type="ECO:0000313" key="1">
    <source>
        <dbReference type="EMBL" id="KAG8441953.1"/>
    </source>
</evidence>
<keyword evidence="2" id="KW-1185">Reference proteome</keyword>
<dbReference type="EMBL" id="JAACNH010000005">
    <property type="protein sequence ID" value="KAG8441953.1"/>
    <property type="molecule type" value="Genomic_DNA"/>
</dbReference>
<dbReference type="AlphaFoldDB" id="A0A8T2JEA7"/>
<evidence type="ECO:0000313" key="2">
    <source>
        <dbReference type="Proteomes" id="UP000812440"/>
    </source>
</evidence>
<protein>
    <submittedName>
        <fullName evidence="1">Uncharacterized protein</fullName>
    </submittedName>
</protein>
<organism evidence="1 2">
    <name type="scientific">Hymenochirus boettgeri</name>
    <name type="common">Congo dwarf clawed frog</name>
    <dbReference type="NCBI Taxonomy" id="247094"/>
    <lineage>
        <taxon>Eukaryota</taxon>
        <taxon>Metazoa</taxon>
        <taxon>Chordata</taxon>
        <taxon>Craniata</taxon>
        <taxon>Vertebrata</taxon>
        <taxon>Euteleostomi</taxon>
        <taxon>Amphibia</taxon>
        <taxon>Batrachia</taxon>
        <taxon>Anura</taxon>
        <taxon>Pipoidea</taxon>
        <taxon>Pipidae</taxon>
        <taxon>Pipinae</taxon>
        <taxon>Hymenochirus</taxon>
    </lineage>
</organism>
<sequence length="94" mass="10695">MVLQEKANSIAGFDSFSSNVIPCKTFHCFTCIDICISIVCAVYAKVDLFRKILKPFMQVDIALLMQFAYLMSNNAYVNKDSVIASMNKFYCLWV</sequence>
<proteinExistence type="predicted"/>
<reference evidence="1" key="1">
    <citation type="thesis" date="2020" institute="ProQuest LLC" country="789 East Eisenhower Parkway, Ann Arbor, MI, USA">
        <title>Comparative Genomics and Chromosome Evolution.</title>
        <authorList>
            <person name="Mudd A.B."/>
        </authorList>
    </citation>
    <scope>NUCLEOTIDE SEQUENCE</scope>
    <source>
        <strain evidence="1">Female2</strain>
        <tissue evidence="1">Blood</tissue>
    </source>
</reference>
<name>A0A8T2JEA7_9PIPI</name>